<accession>A0AAV4XWW1</accession>
<evidence type="ECO:0000313" key="1">
    <source>
        <dbReference type="EMBL" id="GIY99234.1"/>
    </source>
</evidence>
<comment type="caution">
    <text evidence="1">The sequence shown here is derived from an EMBL/GenBank/DDBJ whole genome shotgun (WGS) entry which is preliminary data.</text>
</comment>
<organism evidence="1 2">
    <name type="scientific">Caerostris extrusa</name>
    <name type="common">Bark spider</name>
    <name type="synonym">Caerostris bankana</name>
    <dbReference type="NCBI Taxonomy" id="172846"/>
    <lineage>
        <taxon>Eukaryota</taxon>
        <taxon>Metazoa</taxon>
        <taxon>Ecdysozoa</taxon>
        <taxon>Arthropoda</taxon>
        <taxon>Chelicerata</taxon>
        <taxon>Arachnida</taxon>
        <taxon>Araneae</taxon>
        <taxon>Araneomorphae</taxon>
        <taxon>Entelegynae</taxon>
        <taxon>Araneoidea</taxon>
        <taxon>Araneidae</taxon>
        <taxon>Caerostris</taxon>
    </lineage>
</organism>
<dbReference type="Proteomes" id="UP001054945">
    <property type="component" value="Unassembled WGS sequence"/>
</dbReference>
<sequence length="90" mass="10142">MSYKNTEKTLENSVPLSQEAQTFHSKTKSYVFRDVKVRIPAKVNSEATFREVAISNDEGLLSRSKLIHREARGSGTESRQTSFCFLALGM</sequence>
<evidence type="ECO:0000313" key="2">
    <source>
        <dbReference type="Proteomes" id="UP001054945"/>
    </source>
</evidence>
<dbReference type="EMBL" id="BPLR01018399">
    <property type="protein sequence ID" value="GIY99234.1"/>
    <property type="molecule type" value="Genomic_DNA"/>
</dbReference>
<proteinExistence type="predicted"/>
<name>A0AAV4XWW1_CAEEX</name>
<keyword evidence="2" id="KW-1185">Reference proteome</keyword>
<protein>
    <submittedName>
        <fullName evidence="1">Uncharacterized protein</fullName>
    </submittedName>
</protein>
<reference evidence="1 2" key="1">
    <citation type="submission" date="2021-06" db="EMBL/GenBank/DDBJ databases">
        <title>Caerostris extrusa draft genome.</title>
        <authorList>
            <person name="Kono N."/>
            <person name="Arakawa K."/>
        </authorList>
    </citation>
    <scope>NUCLEOTIDE SEQUENCE [LARGE SCALE GENOMIC DNA]</scope>
</reference>
<gene>
    <name evidence="1" type="ORF">CEXT_233651</name>
</gene>
<dbReference type="AlphaFoldDB" id="A0AAV4XWW1"/>